<name>A0A8A4ZJI6_9MICO</name>
<dbReference type="PANTHER" id="PTHR42830:SF2">
    <property type="entry name" value="OSMC_OHR FAMILY PROTEIN"/>
    <property type="match status" value="1"/>
</dbReference>
<dbReference type="AlphaFoldDB" id="A0A8A4ZJI6"/>
<dbReference type="KEGG" id="psic:J4E96_09505"/>
<dbReference type="Pfam" id="PF02566">
    <property type="entry name" value="OsmC"/>
    <property type="match status" value="1"/>
</dbReference>
<dbReference type="InterPro" id="IPR015946">
    <property type="entry name" value="KH_dom-like_a/b"/>
</dbReference>
<dbReference type="RefSeq" id="WP_227425508.1">
    <property type="nucleotide sequence ID" value="NZ_CP071868.1"/>
</dbReference>
<dbReference type="InterPro" id="IPR003718">
    <property type="entry name" value="OsmC/Ohr_fam"/>
</dbReference>
<protein>
    <submittedName>
        <fullName evidence="1">OsmC family protein</fullName>
    </submittedName>
</protein>
<dbReference type="Proteomes" id="UP000663937">
    <property type="component" value="Chromosome"/>
</dbReference>
<dbReference type="SUPFAM" id="SSF82784">
    <property type="entry name" value="OsmC-like"/>
    <property type="match status" value="1"/>
</dbReference>
<dbReference type="EMBL" id="CP071868">
    <property type="protein sequence ID" value="QTE31129.1"/>
    <property type="molecule type" value="Genomic_DNA"/>
</dbReference>
<organism evidence="1 2">
    <name type="scientific">Pengzhenrongella sicca</name>
    <dbReference type="NCBI Taxonomy" id="2819238"/>
    <lineage>
        <taxon>Bacteria</taxon>
        <taxon>Bacillati</taxon>
        <taxon>Actinomycetota</taxon>
        <taxon>Actinomycetes</taxon>
        <taxon>Micrococcales</taxon>
        <taxon>Pengzhenrongella</taxon>
    </lineage>
</organism>
<dbReference type="InterPro" id="IPR052707">
    <property type="entry name" value="OsmC_Ohr_Peroxiredoxin"/>
</dbReference>
<evidence type="ECO:0000313" key="1">
    <source>
        <dbReference type="EMBL" id="QTE31129.1"/>
    </source>
</evidence>
<accession>A0A8A4ZJI6</accession>
<sequence>MGALHSYTVNVTWTGAGDTGTSSYTAYGRDHEVVIAGRPVILGSADPAFRGDTSRYSPEQLFVAALSECHMLWFLHQAANDGLVVVGYSDDAVGTMRVESAGAGQFTDVVMRPHVTVRVPAAEVDDADAADDRAVTDARLLTVHQRAHDHCFLSRSVNFPVLLEPTRFVTEH</sequence>
<dbReference type="PANTHER" id="PTHR42830">
    <property type="entry name" value="OSMOTICALLY INDUCIBLE FAMILY PROTEIN"/>
    <property type="match status" value="1"/>
</dbReference>
<reference evidence="1" key="1">
    <citation type="submission" date="2021-03" db="EMBL/GenBank/DDBJ databases">
        <title>Pengzhenrongella sicca gen. nov., sp. nov., a new member of suborder Micrococcineae isolated from High-Arctic tundra soil.</title>
        <authorList>
            <person name="Peng F."/>
        </authorList>
    </citation>
    <scope>NUCLEOTIDE SEQUENCE</scope>
    <source>
        <strain evidence="1">LRZ-2</strain>
    </source>
</reference>
<proteinExistence type="predicted"/>
<dbReference type="InterPro" id="IPR036102">
    <property type="entry name" value="OsmC/Ohrsf"/>
</dbReference>
<evidence type="ECO:0000313" key="2">
    <source>
        <dbReference type="Proteomes" id="UP000663937"/>
    </source>
</evidence>
<gene>
    <name evidence="1" type="ORF">J4E96_09505</name>
</gene>
<dbReference type="Gene3D" id="3.30.300.20">
    <property type="match status" value="1"/>
</dbReference>
<keyword evidence="2" id="KW-1185">Reference proteome</keyword>